<keyword evidence="3" id="KW-1185">Reference proteome</keyword>
<evidence type="ECO:0000313" key="2">
    <source>
        <dbReference type="EMBL" id="SDL52189.1"/>
    </source>
</evidence>
<dbReference type="Pfam" id="PF13673">
    <property type="entry name" value="Acetyltransf_10"/>
    <property type="match status" value="1"/>
</dbReference>
<name>A0A1G9KR97_9ACTN</name>
<dbReference type="AlphaFoldDB" id="A0A1G9KR97"/>
<proteinExistence type="predicted"/>
<protein>
    <submittedName>
        <fullName evidence="2">ElaA protein</fullName>
    </submittedName>
</protein>
<dbReference type="Gene3D" id="3.40.630.30">
    <property type="match status" value="1"/>
</dbReference>
<evidence type="ECO:0000259" key="1">
    <source>
        <dbReference type="PROSITE" id="PS51186"/>
    </source>
</evidence>
<dbReference type="STRING" id="686624.SAMN04488242_1787"/>
<organism evidence="2 3">
    <name type="scientific">Tessaracoccus oleiagri</name>
    <dbReference type="NCBI Taxonomy" id="686624"/>
    <lineage>
        <taxon>Bacteria</taxon>
        <taxon>Bacillati</taxon>
        <taxon>Actinomycetota</taxon>
        <taxon>Actinomycetes</taxon>
        <taxon>Propionibacteriales</taxon>
        <taxon>Propionibacteriaceae</taxon>
        <taxon>Tessaracoccus</taxon>
    </lineage>
</organism>
<sequence length="150" mass="16941">MANEIVMKSWAALTKDEFFEIAQLRCEVFFVEQRVDVQDFDDADRAPDTVHLYIRDDRGVAAYLRVISLPEPEYGAARAFGRVAVRADRRGEGLAKRLIEPVIARWGSEPMVLHSQAYITPLYAGFGFEVVGEPFVEAGIPHRTMLRRGA</sequence>
<feature type="domain" description="N-acetyltransferase" evidence="1">
    <location>
        <begin position="8"/>
        <end position="150"/>
    </location>
</feature>
<evidence type="ECO:0000313" key="3">
    <source>
        <dbReference type="Proteomes" id="UP000199475"/>
    </source>
</evidence>
<dbReference type="RefSeq" id="WP_218118409.1">
    <property type="nucleotide sequence ID" value="NZ_FNGP01000003.1"/>
</dbReference>
<reference evidence="2 3" key="1">
    <citation type="submission" date="2016-10" db="EMBL/GenBank/DDBJ databases">
        <authorList>
            <person name="de Groot N.N."/>
        </authorList>
    </citation>
    <scope>NUCLEOTIDE SEQUENCE [LARGE SCALE GENOMIC DNA]</scope>
    <source>
        <strain evidence="2 3">CGMCC 1.9159</strain>
    </source>
</reference>
<dbReference type="SUPFAM" id="SSF55729">
    <property type="entry name" value="Acyl-CoA N-acyltransferases (Nat)"/>
    <property type="match status" value="1"/>
</dbReference>
<dbReference type="EMBL" id="FNGP01000003">
    <property type="protein sequence ID" value="SDL52189.1"/>
    <property type="molecule type" value="Genomic_DNA"/>
</dbReference>
<gene>
    <name evidence="2" type="ORF">SAMN04488242_1787</name>
</gene>
<dbReference type="Proteomes" id="UP000199475">
    <property type="component" value="Unassembled WGS sequence"/>
</dbReference>
<dbReference type="GO" id="GO:0016747">
    <property type="term" value="F:acyltransferase activity, transferring groups other than amino-acyl groups"/>
    <property type="evidence" value="ECO:0007669"/>
    <property type="project" value="InterPro"/>
</dbReference>
<accession>A0A1G9KR97</accession>
<dbReference type="InterPro" id="IPR016181">
    <property type="entry name" value="Acyl_CoA_acyltransferase"/>
</dbReference>
<dbReference type="InterPro" id="IPR000182">
    <property type="entry name" value="GNAT_dom"/>
</dbReference>
<dbReference type="PROSITE" id="PS51186">
    <property type="entry name" value="GNAT"/>
    <property type="match status" value="1"/>
</dbReference>